<accession>A0A6J5WJ99</accession>
<evidence type="ECO:0000313" key="1">
    <source>
        <dbReference type="EMBL" id="CAB4300057.1"/>
    </source>
</evidence>
<proteinExistence type="predicted"/>
<keyword evidence="2" id="KW-1185">Reference proteome</keyword>
<protein>
    <submittedName>
        <fullName evidence="1">Uncharacterized protein</fullName>
    </submittedName>
</protein>
<dbReference type="AlphaFoldDB" id="A0A6J5WJ99"/>
<dbReference type="Proteomes" id="UP000507245">
    <property type="component" value="Unassembled WGS sequence"/>
</dbReference>
<organism evidence="1 2">
    <name type="scientific">Prunus armeniaca</name>
    <name type="common">Apricot</name>
    <name type="synonym">Armeniaca vulgaris</name>
    <dbReference type="NCBI Taxonomy" id="36596"/>
    <lineage>
        <taxon>Eukaryota</taxon>
        <taxon>Viridiplantae</taxon>
        <taxon>Streptophyta</taxon>
        <taxon>Embryophyta</taxon>
        <taxon>Tracheophyta</taxon>
        <taxon>Spermatophyta</taxon>
        <taxon>Magnoliopsida</taxon>
        <taxon>eudicotyledons</taxon>
        <taxon>Gunneridae</taxon>
        <taxon>Pentapetalae</taxon>
        <taxon>rosids</taxon>
        <taxon>fabids</taxon>
        <taxon>Rosales</taxon>
        <taxon>Rosaceae</taxon>
        <taxon>Amygdaloideae</taxon>
        <taxon>Amygdaleae</taxon>
        <taxon>Prunus</taxon>
    </lineage>
</organism>
<evidence type="ECO:0000313" key="2">
    <source>
        <dbReference type="Proteomes" id="UP000507245"/>
    </source>
</evidence>
<reference evidence="2" key="1">
    <citation type="journal article" date="2020" name="Genome Biol.">
        <title>Gamete binning: chromosome-level and haplotype-resolved genome assembly enabled by high-throughput single-cell sequencing of gamete genomes.</title>
        <authorList>
            <person name="Campoy J.A."/>
            <person name="Sun H."/>
            <person name="Goel M."/>
            <person name="Jiao W.-B."/>
            <person name="Folz-Donahue K."/>
            <person name="Wang N."/>
            <person name="Rubio M."/>
            <person name="Liu C."/>
            <person name="Kukat C."/>
            <person name="Ruiz D."/>
            <person name="Huettel B."/>
            <person name="Schneeberger K."/>
        </authorList>
    </citation>
    <scope>NUCLEOTIDE SEQUENCE [LARGE SCALE GENOMIC DNA]</scope>
    <source>
        <strain evidence="2">cv. Rojo Pasion</strain>
    </source>
</reference>
<dbReference type="OrthoDB" id="1748964at2759"/>
<dbReference type="EMBL" id="CAEKKB010000002">
    <property type="protein sequence ID" value="CAB4300057.1"/>
    <property type="molecule type" value="Genomic_DNA"/>
</dbReference>
<name>A0A6J5WJ99_PRUAR</name>
<gene>
    <name evidence="1" type="ORF">ORAREDHAP_LOCUS14946</name>
</gene>
<sequence>MKPQSKGRLNSNNIDQSIRQHASGSCYDFTKISEALPSAQNSLNHEAVDHCRGSIVMQDESASCAYDFGEMSEALSICQDEDRESLAFRQTLIIKLGRQAFLTTKEKREPLKVKKPPAKLFNFKRPQPMSSFDVHEKVQLIKASSV</sequence>